<feature type="domain" description="PRISE-like Rossmann-fold" evidence="1">
    <location>
        <begin position="8"/>
        <end position="413"/>
    </location>
</feature>
<keyword evidence="3" id="KW-1185">Reference proteome</keyword>
<evidence type="ECO:0000313" key="2">
    <source>
        <dbReference type="EMBL" id="KAK5631596.1"/>
    </source>
</evidence>
<dbReference type="InterPro" id="IPR036291">
    <property type="entry name" value="NAD(P)-bd_dom_sf"/>
</dbReference>
<organism evidence="2 3">
    <name type="scientific">Xylaria bambusicola</name>
    <dbReference type="NCBI Taxonomy" id="326684"/>
    <lineage>
        <taxon>Eukaryota</taxon>
        <taxon>Fungi</taxon>
        <taxon>Dikarya</taxon>
        <taxon>Ascomycota</taxon>
        <taxon>Pezizomycotina</taxon>
        <taxon>Sordariomycetes</taxon>
        <taxon>Xylariomycetidae</taxon>
        <taxon>Xylariales</taxon>
        <taxon>Xylariaceae</taxon>
        <taxon>Xylaria</taxon>
    </lineage>
</organism>
<comment type="caution">
    <text evidence="2">The sequence shown here is derived from an EMBL/GenBank/DDBJ whole genome shotgun (WGS) entry which is preliminary data.</text>
</comment>
<dbReference type="Gene3D" id="3.40.50.720">
    <property type="entry name" value="NAD(P)-binding Rossmann-like Domain"/>
    <property type="match status" value="1"/>
</dbReference>
<evidence type="ECO:0000313" key="3">
    <source>
        <dbReference type="Proteomes" id="UP001305414"/>
    </source>
</evidence>
<dbReference type="PANTHER" id="PTHR32487">
    <property type="entry name" value="3-OXO-DELTA(4,5)-STEROID 5-BETA-REDUCTASE"/>
    <property type="match status" value="1"/>
</dbReference>
<evidence type="ECO:0000259" key="1">
    <source>
        <dbReference type="Pfam" id="PF22917"/>
    </source>
</evidence>
<dbReference type="EMBL" id="JAWHQM010000020">
    <property type="protein sequence ID" value="KAK5631596.1"/>
    <property type="molecule type" value="Genomic_DNA"/>
</dbReference>
<dbReference type="AlphaFoldDB" id="A0AAN7ZAC0"/>
<dbReference type="InterPro" id="IPR055222">
    <property type="entry name" value="PRISE-like_Rossmann-fold"/>
</dbReference>
<dbReference type="CDD" id="cd08948">
    <property type="entry name" value="5beta-POR_like_SDR_a"/>
    <property type="match status" value="1"/>
</dbReference>
<sequence>MKEESRHAIVFGASGLIGWALIDQLLRRYPEAGAFSKITAVTNRPIKLSDFHWPEPGINRPILQLVSGVDLRRSDGATLSGSLKQAVKDIDTVTHLFYQVFTSVPDDIEEVAVNGRMFQAVITAHNLLCPNLQFVIFPGGTRGYGIYAAGGVFTPPLTETMVNTLPPDYAKTVVYPTYRGILIAASQQKNWTWCEVCPDAIIGFTPNGSQFSLALHWAQYLSLYAYNHGVEPTPKQAKTTAVKVAFPGNAAGASSFFSPVSATILARFMIYASLHPDTCGGGQLFNIADNEVPCTYGELWPQLANWFGLVGTGPVENSKIDESSLAVGELPQAACALTPGEYISRHKNVFAQCGHEKAVNGGVSAGSRQLDSVGYWLTFDRHLSLEKLRETGFKADRDPIEGWIDSFEMFKRAGLIL</sequence>
<gene>
    <name evidence="2" type="ORF">RRF57_007310</name>
</gene>
<protein>
    <recommendedName>
        <fullName evidence="1">PRISE-like Rossmann-fold domain-containing protein</fullName>
    </recommendedName>
</protein>
<dbReference type="Pfam" id="PF22917">
    <property type="entry name" value="PRISE"/>
    <property type="match status" value="1"/>
</dbReference>
<reference evidence="2 3" key="1">
    <citation type="submission" date="2023-10" db="EMBL/GenBank/DDBJ databases">
        <title>Draft genome sequence of Xylaria bambusicola isolate GMP-LS, the root and basal stem rot pathogen of sugarcane in Indonesia.</title>
        <authorList>
            <person name="Selvaraj P."/>
            <person name="Muralishankar V."/>
            <person name="Muruganantham S."/>
            <person name="Sp S."/>
            <person name="Haryani S."/>
            <person name="Lau K.J.X."/>
            <person name="Naqvi N.I."/>
        </authorList>
    </citation>
    <scope>NUCLEOTIDE SEQUENCE [LARGE SCALE GENOMIC DNA]</scope>
    <source>
        <strain evidence="2">GMP-LS</strain>
    </source>
</reference>
<dbReference type="PANTHER" id="PTHR32487:SF4">
    <property type="entry name" value="SIRQ PROTEIN"/>
    <property type="match status" value="1"/>
</dbReference>
<accession>A0AAN7ZAC0</accession>
<dbReference type="Proteomes" id="UP001305414">
    <property type="component" value="Unassembled WGS sequence"/>
</dbReference>
<name>A0AAN7ZAC0_9PEZI</name>
<dbReference type="SUPFAM" id="SSF51735">
    <property type="entry name" value="NAD(P)-binding Rossmann-fold domains"/>
    <property type="match status" value="1"/>
</dbReference>
<proteinExistence type="predicted"/>